<proteinExistence type="predicted"/>
<name>A0A8J4XQL4_CHIOP</name>
<feature type="compositionally biased region" description="Low complexity" evidence="1">
    <location>
        <begin position="102"/>
        <end position="113"/>
    </location>
</feature>
<evidence type="ECO:0000313" key="2">
    <source>
        <dbReference type="EMBL" id="KAG0712566.1"/>
    </source>
</evidence>
<gene>
    <name evidence="2" type="ORF">GWK47_018238</name>
</gene>
<dbReference type="Proteomes" id="UP000770661">
    <property type="component" value="Unassembled WGS sequence"/>
</dbReference>
<protein>
    <submittedName>
        <fullName evidence="2">Uncharacterized protein</fullName>
    </submittedName>
</protein>
<evidence type="ECO:0000256" key="1">
    <source>
        <dbReference type="SAM" id="MobiDB-lite"/>
    </source>
</evidence>
<reference evidence="2" key="1">
    <citation type="submission" date="2020-07" db="EMBL/GenBank/DDBJ databases">
        <title>The High-quality genome of the commercially important snow crab, Chionoecetes opilio.</title>
        <authorList>
            <person name="Jeong J.-H."/>
            <person name="Ryu S."/>
        </authorList>
    </citation>
    <scope>NUCLEOTIDE SEQUENCE</scope>
    <source>
        <strain evidence="2">MADBK_172401_WGS</strain>
        <tissue evidence="2">Digestive gland</tissue>
    </source>
</reference>
<comment type="caution">
    <text evidence="2">The sequence shown here is derived from an EMBL/GenBank/DDBJ whole genome shotgun (WGS) entry which is preliminary data.</text>
</comment>
<accession>A0A8J4XQL4</accession>
<dbReference type="AlphaFoldDB" id="A0A8J4XQL4"/>
<evidence type="ECO:0000313" key="3">
    <source>
        <dbReference type="Proteomes" id="UP000770661"/>
    </source>
</evidence>
<organism evidence="2 3">
    <name type="scientific">Chionoecetes opilio</name>
    <name type="common">Atlantic snow crab</name>
    <name type="synonym">Cancer opilio</name>
    <dbReference type="NCBI Taxonomy" id="41210"/>
    <lineage>
        <taxon>Eukaryota</taxon>
        <taxon>Metazoa</taxon>
        <taxon>Ecdysozoa</taxon>
        <taxon>Arthropoda</taxon>
        <taxon>Crustacea</taxon>
        <taxon>Multicrustacea</taxon>
        <taxon>Malacostraca</taxon>
        <taxon>Eumalacostraca</taxon>
        <taxon>Eucarida</taxon>
        <taxon>Decapoda</taxon>
        <taxon>Pleocyemata</taxon>
        <taxon>Brachyura</taxon>
        <taxon>Eubrachyura</taxon>
        <taxon>Majoidea</taxon>
        <taxon>Majidae</taxon>
        <taxon>Chionoecetes</taxon>
    </lineage>
</organism>
<dbReference type="EMBL" id="JACEEZ010022299">
    <property type="protein sequence ID" value="KAG0712566.1"/>
    <property type="molecule type" value="Genomic_DNA"/>
</dbReference>
<sequence length="298" mass="32252">MRSHTGSRDEGGMFWPSSMEEEVHGARIPGLSEAIKTAGVKERMGAVALRPYFKMRRTSPCPKGKTSFSPGEKHPGWYTCGPRGCSPREPSSGHPEDHATQGRSRLLGPGLSGVKQRGANVRYAYHGPPPAPQNPFPNPPQLPFQQVVGIYFKWTATPYRRRDRVSDAPNGAPVRATRHPHMVSDDGFKRFGIPQGRRAMGGRTSPGIRGFSPTPGVCGWVSQHISPPSQRAPQKGGSQVFAQKVARGKLGPERLPGHRRRCMGPHAVLKTPPQGSPTSPAQLITGVAAGRLPWPLAL</sequence>
<feature type="region of interest" description="Disordered" evidence="1">
    <location>
        <begin position="163"/>
        <end position="208"/>
    </location>
</feature>
<feature type="compositionally biased region" description="Pro residues" evidence="1">
    <location>
        <begin position="127"/>
        <end position="142"/>
    </location>
</feature>
<feature type="region of interest" description="Disordered" evidence="1">
    <location>
        <begin position="85"/>
        <end position="142"/>
    </location>
</feature>
<keyword evidence="3" id="KW-1185">Reference proteome</keyword>